<dbReference type="Proteomes" id="UP000192997">
    <property type="component" value="Unassembled WGS sequence"/>
</dbReference>
<evidence type="ECO:0000313" key="3">
    <source>
        <dbReference type="Proteomes" id="UP000192997"/>
    </source>
</evidence>
<protein>
    <submittedName>
        <fullName evidence="2">Uncharacterized protein</fullName>
    </submittedName>
</protein>
<dbReference type="RefSeq" id="WP_085727681.1">
    <property type="nucleotide sequence ID" value="NZ_NBYN01000031.1"/>
</dbReference>
<dbReference type="CDD" id="cd00093">
    <property type="entry name" value="HTH_XRE"/>
    <property type="match status" value="1"/>
</dbReference>
<feature type="region of interest" description="Disordered" evidence="1">
    <location>
        <begin position="122"/>
        <end position="174"/>
    </location>
</feature>
<gene>
    <name evidence="2" type="ORF">B7O87_06225</name>
</gene>
<dbReference type="EMBL" id="NBYN01000031">
    <property type="protein sequence ID" value="OSO92843.1"/>
    <property type="molecule type" value="Genomic_DNA"/>
</dbReference>
<dbReference type="PANTHER" id="PTHR34475">
    <property type="match status" value="1"/>
</dbReference>
<evidence type="ECO:0000313" key="2">
    <source>
        <dbReference type="EMBL" id="OSO92843.1"/>
    </source>
</evidence>
<dbReference type="InterPro" id="IPR050400">
    <property type="entry name" value="Bact_Cytoskel_RodZ"/>
</dbReference>
<dbReference type="Gene3D" id="1.10.260.40">
    <property type="entry name" value="lambda repressor-like DNA-binding domains"/>
    <property type="match status" value="1"/>
</dbReference>
<dbReference type="InterPro" id="IPR010982">
    <property type="entry name" value="Lambda_DNA-bd_dom_sf"/>
</dbReference>
<reference evidence="3" key="1">
    <citation type="submission" date="2017-04" db="EMBL/GenBank/DDBJ databases">
        <authorList>
            <person name="Abreu V.A."/>
            <person name="Popin R.V."/>
            <person name="Rigonato J."/>
            <person name="Andreote A.P."/>
            <person name="Schaker P.C."/>
            <person name="Hoff-Risseti C."/>
            <person name="Alvarenga D.O."/>
            <person name="Varani A.M."/>
            <person name="Fiore M.F."/>
        </authorList>
    </citation>
    <scope>NUCLEOTIDE SEQUENCE [LARGE SCALE GENOMIC DNA]</scope>
    <source>
        <strain evidence="3">CENA303</strain>
    </source>
</reference>
<dbReference type="GO" id="GO:0003677">
    <property type="term" value="F:DNA binding"/>
    <property type="evidence" value="ECO:0007669"/>
    <property type="project" value="InterPro"/>
</dbReference>
<organism evidence="2 3">
    <name type="scientific">Cylindrospermopsis raciborskii CENA303</name>
    <dbReference type="NCBI Taxonomy" id="1170769"/>
    <lineage>
        <taxon>Bacteria</taxon>
        <taxon>Bacillati</taxon>
        <taxon>Cyanobacteriota</taxon>
        <taxon>Cyanophyceae</taxon>
        <taxon>Nostocales</taxon>
        <taxon>Aphanizomenonaceae</taxon>
        <taxon>Cylindrospermopsis</taxon>
    </lineage>
</organism>
<dbReference type="SUPFAM" id="SSF47413">
    <property type="entry name" value="lambda repressor-like DNA-binding domains"/>
    <property type="match status" value="1"/>
</dbReference>
<feature type="region of interest" description="Disordered" evidence="1">
    <location>
        <begin position="85"/>
        <end position="109"/>
    </location>
</feature>
<comment type="caution">
    <text evidence="2">The sequence shown here is derived from an EMBL/GenBank/DDBJ whole genome shotgun (WGS) entry which is preliminary data.</text>
</comment>
<feature type="region of interest" description="Disordered" evidence="1">
    <location>
        <begin position="335"/>
        <end position="361"/>
    </location>
</feature>
<dbReference type="PANTHER" id="PTHR34475:SF1">
    <property type="entry name" value="CYTOSKELETON PROTEIN RODZ"/>
    <property type="match status" value="1"/>
</dbReference>
<dbReference type="InterPro" id="IPR001387">
    <property type="entry name" value="Cro/C1-type_HTH"/>
</dbReference>
<proteinExistence type="predicted"/>
<evidence type="ECO:0000256" key="1">
    <source>
        <dbReference type="SAM" id="MobiDB-lite"/>
    </source>
</evidence>
<accession>A0A1X4G8E6</accession>
<sequence length="361" mass="40137">MTTASAYSLNVPGHPTGQISKEELRSLLKEVESQLYHSHAYRAVVDKAQKLFDISHEQLTNFNKLIQAISREAIALTFERFVTKQSATSTDSSKNDSADSTNSNEIKELSNQTVEVCEQVLENRSQPNDPEPTAKKQQKSDRVKGENEPDPRKKLKSWPWKNQKPSKSRLAAKKAEEERLESLRQIGEQLKKARESQGLTLHKLTMYTYISPNQMAAVENGDMEKLPEDVLLRGFIRIMGNALGLNGADLANSLPVRNECKSILPSWYKNQRPSRSLSIELSPTHLYLGYTALVAGAVSGLSMMYEQANNQGIKNFQSTTPCLSSLCGSDEKATNVNDQSTMQHGRVGNSFGPQISPPEAL</sequence>
<dbReference type="AlphaFoldDB" id="A0A1X4G8E6"/>
<feature type="compositionally biased region" description="Polar residues" evidence="1">
    <location>
        <begin position="98"/>
        <end position="109"/>
    </location>
</feature>
<name>A0A1X4G8E6_9CYAN</name>
<dbReference type="Pfam" id="PF13413">
    <property type="entry name" value="HTH_25"/>
    <property type="match status" value="1"/>
</dbReference>
<feature type="compositionally biased region" description="Basic and acidic residues" evidence="1">
    <location>
        <begin position="132"/>
        <end position="152"/>
    </location>
</feature>